<evidence type="ECO:0000313" key="3">
    <source>
        <dbReference type="Proteomes" id="UP000615446"/>
    </source>
</evidence>
<reference evidence="2" key="1">
    <citation type="submission" date="2019-10" db="EMBL/GenBank/DDBJ databases">
        <title>Conservation and host-specific expression of non-tandemly repeated heterogenous ribosome RNA gene in arbuscular mycorrhizal fungi.</title>
        <authorList>
            <person name="Maeda T."/>
            <person name="Kobayashi Y."/>
            <person name="Nakagawa T."/>
            <person name="Ezawa T."/>
            <person name="Yamaguchi K."/>
            <person name="Bino T."/>
            <person name="Nishimoto Y."/>
            <person name="Shigenobu S."/>
            <person name="Kawaguchi M."/>
        </authorList>
    </citation>
    <scope>NUCLEOTIDE SEQUENCE</scope>
    <source>
        <strain evidence="2">HR1</strain>
    </source>
</reference>
<evidence type="ECO:0000256" key="1">
    <source>
        <dbReference type="SAM" id="MobiDB-lite"/>
    </source>
</evidence>
<dbReference type="Gene3D" id="3.30.420.10">
    <property type="entry name" value="Ribonuclease H-like superfamily/Ribonuclease H"/>
    <property type="match status" value="1"/>
</dbReference>
<dbReference type="PANTHER" id="PTHR35871">
    <property type="entry name" value="EXPRESSED PROTEIN"/>
    <property type="match status" value="1"/>
</dbReference>
<dbReference type="Proteomes" id="UP000615446">
    <property type="component" value="Unassembled WGS sequence"/>
</dbReference>
<evidence type="ECO:0008006" key="4">
    <source>
        <dbReference type="Google" id="ProtNLM"/>
    </source>
</evidence>
<evidence type="ECO:0000313" key="2">
    <source>
        <dbReference type="EMBL" id="GES87140.1"/>
    </source>
</evidence>
<organism evidence="2 3">
    <name type="scientific">Rhizophagus clarus</name>
    <dbReference type="NCBI Taxonomy" id="94130"/>
    <lineage>
        <taxon>Eukaryota</taxon>
        <taxon>Fungi</taxon>
        <taxon>Fungi incertae sedis</taxon>
        <taxon>Mucoromycota</taxon>
        <taxon>Glomeromycotina</taxon>
        <taxon>Glomeromycetes</taxon>
        <taxon>Glomerales</taxon>
        <taxon>Glomeraceae</taxon>
        <taxon>Rhizophagus</taxon>
    </lineage>
</organism>
<dbReference type="PANTHER" id="PTHR35871:SF1">
    <property type="entry name" value="CXC1-LIKE CYSTEINE CLUSTER ASSOCIATED WITH KDZ TRANSPOSASES DOMAIN-CONTAINING PROTEIN"/>
    <property type="match status" value="1"/>
</dbReference>
<dbReference type="InterPro" id="IPR036397">
    <property type="entry name" value="RNaseH_sf"/>
</dbReference>
<sequence>MNMKSRMNGIVFTENKLVDKSISKDCDIFGPSILLAKKMDLYFKPNKNKKIPAFMQEVRNSRLKRRTQHCQKIARKRKKVVEDTDNSSSNDNDSTEDEVEWTDNKIKDEAEQIFSVLMKTLENQKKNGQTLFQLLPKKKVQENLNDEMQDINIHDDEEVNGKNNDQSIKYASFINQIEDKLKIKDQQLTPGYKMRLKAVQYYFQLLRKGHAKLKASQIVAELLNRGLWFARCVRSWAKAFKNYGDIPKDNRRQHLKGSSILDDEDIQLKVASYLRQHKFDITVDSFLDFISEEILPSVGIENKTTISKKTATRWLKKMGFIFSRYAKGIYVDGHEREDVVAYRKEFLEVMDRYQKLMPKFIGEKCEIQVNPELKNGERLHILITHDEMTFQSNDGQKSDTIGRLKLSSDVVDDGIPYEARVIINPGKNFDGWWNIDQLIDQIKTRAIPIFEKTHPGMVAVFAFDNSSSHAKLADDTLNAVYMNLNPGEKQPIMRDTIFNGQVQSMVFPANYPDENLRGKPKGMRVILQEHGLWGSGLKGFCGNKEVSIENPRCCARHVLAAQEDFLNQKPILQEVIEGLGHKVIFYPKFHCELNYIEMYWGASKRYAWQHCNYTWKGLQETVPQALDSVPLDHIRKYAQKSAKFMDCYRKGLTVL</sequence>
<dbReference type="AlphaFoldDB" id="A0A8H3QNA7"/>
<gene>
    <name evidence="2" type="ORF">RCL2_001415700</name>
</gene>
<dbReference type="EMBL" id="BLAL01000162">
    <property type="protein sequence ID" value="GES87140.1"/>
    <property type="molecule type" value="Genomic_DNA"/>
</dbReference>
<dbReference type="OrthoDB" id="2418550at2759"/>
<proteinExistence type="predicted"/>
<protein>
    <recommendedName>
        <fullName evidence="4">DDE-1 domain-containing protein</fullName>
    </recommendedName>
</protein>
<accession>A0A8H3QNA7</accession>
<dbReference type="GO" id="GO:0003676">
    <property type="term" value="F:nucleic acid binding"/>
    <property type="evidence" value="ECO:0007669"/>
    <property type="project" value="InterPro"/>
</dbReference>
<comment type="caution">
    <text evidence="2">The sequence shown here is derived from an EMBL/GenBank/DDBJ whole genome shotgun (WGS) entry which is preliminary data.</text>
</comment>
<feature type="region of interest" description="Disordered" evidence="1">
    <location>
        <begin position="65"/>
        <end position="102"/>
    </location>
</feature>
<feature type="compositionally biased region" description="Basic residues" evidence="1">
    <location>
        <begin position="65"/>
        <end position="79"/>
    </location>
</feature>
<name>A0A8H3QNA7_9GLOM</name>